<dbReference type="SMART" id="SM00972">
    <property type="entry name" value="SCPU"/>
    <property type="match status" value="2"/>
</dbReference>
<name>A0A4R0YLJ8_9GAMM</name>
<evidence type="ECO:0000256" key="1">
    <source>
        <dbReference type="SAM" id="SignalP"/>
    </source>
</evidence>
<feature type="domain" description="Spore coat protein U/FanG" evidence="2">
    <location>
        <begin position="32"/>
        <end position="150"/>
    </location>
</feature>
<dbReference type="InterPro" id="IPR053167">
    <property type="entry name" value="Spore_coat_component"/>
</dbReference>
<reference evidence="3 4" key="1">
    <citation type="submission" date="2019-02" db="EMBL/GenBank/DDBJ databases">
        <title>Dyella amyloliquefaciens sp. nov., isolated from forest soil.</title>
        <authorList>
            <person name="Gao Z.-H."/>
            <person name="Qiu L.-H."/>
        </authorList>
    </citation>
    <scope>NUCLEOTIDE SEQUENCE [LARGE SCALE GENOMIC DNA]</scope>
    <source>
        <strain evidence="3 4">KACC 12747</strain>
    </source>
</reference>
<dbReference type="PANTHER" id="PTHR37089">
    <property type="entry name" value="PROTEIN U-RELATED"/>
    <property type="match status" value="1"/>
</dbReference>
<organism evidence="3 4">
    <name type="scientific">Dyella soli</name>
    <dbReference type="NCBI Taxonomy" id="522319"/>
    <lineage>
        <taxon>Bacteria</taxon>
        <taxon>Pseudomonadati</taxon>
        <taxon>Pseudomonadota</taxon>
        <taxon>Gammaproteobacteria</taxon>
        <taxon>Lysobacterales</taxon>
        <taxon>Rhodanobacteraceae</taxon>
        <taxon>Dyella</taxon>
    </lineage>
</organism>
<feature type="chain" id="PRO_5020391767" evidence="1">
    <location>
        <begin position="29"/>
        <end position="319"/>
    </location>
</feature>
<comment type="caution">
    <text evidence="3">The sequence shown here is derived from an EMBL/GenBank/DDBJ whole genome shotgun (WGS) entry which is preliminary data.</text>
</comment>
<keyword evidence="4" id="KW-1185">Reference proteome</keyword>
<evidence type="ECO:0000313" key="4">
    <source>
        <dbReference type="Proteomes" id="UP000291822"/>
    </source>
</evidence>
<dbReference type="Pfam" id="PF05229">
    <property type="entry name" value="SCPU"/>
    <property type="match status" value="2"/>
</dbReference>
<keyword evidence="1" id="KW-0732">Signal</keyword>
<dbReference type="EMBL" id="SJTG01000006">
    <property type="protein sequence ID" value="TCI06483.1"/>
    <property type="molecule type" value="Genomic_DNA"/>
</dbReference>
<dbReference type="RefSeq" id="WP_131413253.1">
    <property type="nucleotide sequence ID" value="NZ_SJTG01000006.1"/>
</dbReference>
<dbReference type="Proteomes" id="UP000291822">
    <property type="component" value="Unassembled WGS sequence"/>
</dbReference>
<evidence type="ECO:0000313" key="3">
    <source>
        <dbReference type="EMBL" id="TCI06483.1"/>
    </source>
</evidence>
<proteinExistence type="predicted"/>
<feature type="signal peptide" evidence="1">
    <location>
        <begin position="1"/>
        <end position="28"/>
    </location>
</feature>
<dbReference type="InterPro" id="IPR007893">
    <property type="entry name" value="Spore_coat_U/FanG"/>
</dbReference>
<feature type="domain" description="Spore coat protein U/FanG" evidence="2">
    <location>
        <begin position="180"/>
        <end position="315"/>
    </location>
</feature>
<sequence>MATTIPRLCLLLLLLFAAGMLGPGTAHAANVVCSTNGTPTVNFGSSSTAQGSIGYICTNYTTSPVSFTLCAGIGTPSYPGTPAQPLMQGNGATLAFNLYTNPSNTQVWTTANPLTTPVTVGGGIGTPISGTIPVYGSLSSNQSAPAGVYNASFFNTVLGQLVGGTCLAVPNNGIVSGLDFTLTVQANVVSACVVSASPTLSLGTVPATATNLSGTTTLQVTCPTNTSYYVGLRPSNNSTTGAGVMRGTGTNTDTVSYQLHSGSATGPIWGNTATSTSAGNGVAGVGTGNVQTINVYAATFSADVTADTYTDVVTVSVNY</sequence>
<gene>
    <name evidence="3" type="ORF">EZM97_33935</name>
</gene>
<dbReference type="AlphaFoldDB" id="A0A4R0YLJ8"/>
<accession>A0A4R0YLJ8</accession>
<evidence type="ECO:0000259" key="2">
    <source>
        <dbReference type="Pfam" id="PF05229"/>
    </source>
</evidence>
<protein>
    <submittedName>
        <fullName evidence="3">Spore coat U domain-containing protein</fullName>
    </submittedName>
</protein>